<accession>A0A2A4YQ70</accession>
<dbReference type="AlphaFoldDB" id="A0A2A4YQ70"/>
<dbReference type="EMBL" id="NVUS01000005">
    <property type="protein sequence ID" value="PCJ02023.1"/>
    <property type="molecule type" value="Genomic_DNA"/>
</dbReference>
<reference evidence="3" key="2">
    <citation type="journal article" date="2018" name="ISME J.">
        <title>A dynamic microbial community with high functional redundancy inhabits the cold, oxic subseafloor aquifer.</title>
        <authorList>
            <person name="Tully B.J."/>
            <person name="Wheat C.G."/>
            <person name="Glazer B.T."/>
            <person name="Huber J.A."/>
        </authorList>
    </citation>
    <scope>NUCLEOTIDE SEQUENCE</scope>
    <source>
        <strain evidence="3">NORP83</strain>
    </source>
</reference>
<dbReference type="PANTHER" id="PTHR43252">
    <property type="entry name" value="TRANSCRIPTIONAL REGULATOR YQJI"/>
    <property type="match status" value="1"/>
</dbReference>
<dbReference type="InterPro" id="IPR036390">
    <property type="entry name" value="WH_DNA-bd_sf"/>
</dbReference>
<organism evidence="3">
    <name type="scientific">OCS116 cluster bacterium</name>
    <dbReference type="NCBI Taxonomy" id="2030921"/>
    <lineage>
        <taxon>Bacteria</taxon>
        <taxon>Pseudomonadati</taxon>
        <taxon>Pseudomonadota</taxon>
        <taxon>Alphaproteobacteria</taxon>
        <taxon>OCS116 cluster</taxon>
    </lineage>
</organism>
<proteinExistence type="predicted"/>
<dbReference type="InterPro" id="IPR005149">
    <property type="entry name" value="Tscrpt_reg_PadR_N"/>
</dbReference>
<feature type="domain" description="Transcription regulator PadR C-terminal" evidence="2">
    <location>
        <begin position="91"/>
        <end position="175"/>
    </location>
</feature>
<evidence type="ECO:0000259" key="2">
    <source>
        <dbReference type="Pfam" id="PF10400"/>
    </source>
</evidence>
<dbReference type="EMBL" id="NVUS01000036">
    <property type="protein sequence ID" value="PCI96904.1"/>
    <property type="molecule type" value="Genomic_DNA"/>
</dbReference>
<gene>
    <name evidence="4" type="ORF">COB13_05360</name>
    <name evidence="3" type="ORF">COB13_16770</name>
</gene>
<dbReference type="PANTHER" id="PTHR43252:SF6">
    <property type="entry name" value="NEGATIVE TRANSCRIPTION REGULATOR PADR"/>
    <property type="match status" value="1"/>
</dbReference>
<evidence type="ECO:0008006" key="5">
    <source>
        <dbReference type="Google" id="ProtNLM"/>
    </source>
</evidence>
<dbReference type="SUPFAM" id="SSF46785">
    <property type="entry name" value="Winged helix' DNA-binding domain"/>
    <property type="match status" value="1"/>
</dbReference>
<sequence>MQDMIILGLLQFTPMSSYDIKKKIERSTSNFYNASMGSIHPALKKLTTKRAVTIEEKIDNGRLKRIYTISPLGIEMFNQWLDDGIGVKNSKDPALAKLFFMGFTDKSAQVMHLKNHIIALNQKYIHLKLLQDEFAGVTAPEGLEDHLIYQMATLDYGVEGVKFSRDWYKKLLAKIDNQ</sequence>
<reference key="1">
    <citation type="submission" date="2017-08" db="EMBL/GenBank/DDBJ databases">
        <title>A dynamic microbial community with high functional redundancy inhabits the cold, oxic subseafloor aquifer.</title>
        <authorList>
            <person name="Tully B.J."/>
            <person name="Wheat C.G."/>
            <person name="Glazer B.T."/>
            <person name="Huber J.A."/>
        </authorList>
    </citation>
    <scope>NUCLEOTIDE SEQUENCE [LARGE SCALE GENOMIC DNA]</scope>
</reference>
<dbReference type="Gene3D" id="1.10.10.10">
    <property type="entry name" value="Winged helix-like DNA-binding domain superfamily/Winged helix DNA-binding domain"/>
    <property type="match status" value="1"/>
</dbReference>
<evidence type="ECO:0000313" key="4">
    <source>
        <dbReference type="EMBL" id="PCJ02023.1"/>
    </source>
</evidence>
<dbReference type="InterPro" id="IPR018309">
    <property type="entry name" value="Tscrpt_reg_PadR_C"/>
</dbReference>
<evidence type="ECO:0000259" key="1">
    <source>
        <dbReference type="Pfam" id="PF03551"/>
    </source>
</evidence>
<name>A0A2A4YQ70_9PROT</name>
<comment type="caution">
    <text evidence="3">The sequence shown here is derived from an EMBL/GenBank/DDBJ whole genome shotgun (WGS) entry which is preliminary data.</text>
</comment>
<dbReference type="InterPro" id="IPR036388">
    <property type="entry name" value="WH-like_DNA-bd_sf"/>
</dbReference>
<evidence type="ECO:0000313" key="3">
    <source>
        <dbReference type="EMBL" id="PCI96904.1"/>
    </source>
</evidence>
<feature type="domain" description="Transcription regulator PadR N-terminal" evidence="1">
    <location>
        <begin position="6"/>
        <end position="75"/>
    </location>
</feature>
<protein>
    <recommendedName>
        <fullName evidence="5">PadR family transcriptional regulator</fullName>
    </recommendedName>
</protein>
<dbReference type="Pfam" id="PF03551">
    <property type="entry name" value="PadR"/>
    <property type="match status" value="1"/>
</dbReference>
<dbReference type="Pfam" id="PF10400">
    <property type="entry name" value="Vir_act_alpha_C"/>
    <property type="match status" value="1"/>
</dbReference>